<comment type="caution">
    <text evidence="2">The sequence shown here is derived from an EMBL/GenBank/DDBJ whole genome shotgun (WGS) entry which is preliminary data.</text>
</comment>
<gene>
    <name evidence="2" type="ORF">IFR04_003163</name>
</gene>
<organism evidence="2 3">
    <name type="scientific">Cadophora malorum</name>
    <dbReference type="NCBI Taxonomy" id="108018"/>
    <lineage>
        <taxon>Eukaryota</taxon>
        <taxon>Fungi</taxon>
        <taxon>Dikarya</taxon>
        <taxon>Ascomycota</taxon>
        <taxon>Pezizomycotina</taxon>
        <taxon>Leotiomycetes</taxon>
        <taxon>Helotiales</taxon>
        <taxon>Ploettnerulaceae</taxon>
        <taxon>Cadophora</taxon>
    </lineage>
</organism>
<evidence type="ECO:0000313" key="3">
    <source>
        <dbReference type="Proteomes" id="UP000664132"/>
    </source>
</evidence>
<feature type="chain" id="PRO_5034526209" evidence="1">
    <location>
        <begin position="20"/>
        <end position="108"/>
    </location>
</feature>
<dbReference type="AlphaFoldDB" id="A0A8H7WFF6"/>
<reference evidence="2" key="1">
    <citation type="submission" date="2021-02" db="EMBL/GenBank/DDBJ databases">
        <title>Genome sequence Cadophora malorum strain M34.</title>
        <authorList>
            <person name="Stefanovic E."/>
            <person name="Vu D."/>
            <person name="Scully C."/>
            <person name="Dijksterhuis J."/>
            <person name="Roader J."/>
            <person name="Houbraken J."/>
        </authorList>
    </citation>
    <scope>NUCLEOTIDE SEQUENCE</scope>
    <source>
        <strain evidence="2">M34</strain>
    </source>
</reference>
<accession>A0A8H7WFF6</accession>
<evidence type="ECO:0000256" key="1">
    <source>
        <dbReference type="SAM" id="SignalP"/>
    </source>
</evidence>
<keyword evidence="1" id="KW-0732">Signal</keyword>
<dbReference type="OrthoDB" id="2251794at2759"/>
<sequence length="108" mass="11260">MKFHAILVSLLASYATGAAVPEAEPEADAEMLEQRAIGSYCQQDGAPDKGTCQKESWCKAAAQVGIVSTGDCPYDPNDVKLDTALDLPATNAASIDLLGATGPVTVYR</sequence>
<feature type="signal peptide" evidence="1">
    <location>
        <begin position="1"/>
        <end position="19"/>
    </location>
</feature>
<proteinExistence type="predicted"/>
<name>A0A8H7WFF6_9HELO</name>
<keyword evidence="3" id="KW-1185">Reference proteome</keyword>
<dbReference type="EMBL" id="JAFJYH010000030">
    <property type="protein sequence ID" value="KAG4423738.1"/>
    <property type="molecule type" value="Genomic_DNA"/>
</dbReference>
<dbReference type="Proteomes" id="UP000664132">
    <property type="component" value="Unassembled WGS sequence"/>
</dbReference>
<evidence type="ECO:0000313" key="2">
    <source>
        <dbReference type="EMBL" id="KAG4423738.1"/>
    </source>
</evidence>
<protein>
    <submittedName>
        <fullName evidence="2">Uncharacterized protein</fullName>
    </submittedName>
</protein>